<protein>
    <submittedName>
        <fullName evidence="1">Uncharacterized protein</fullName>
    </submittedName>
</protein>
<keyword evidence="2" id="KW-1185">Reference proteome</keyword>
<proteinExistence type="predicted"/>
<dbReference type="STRING" id="157838.AN964_18345"/>
<evidence type="ECO:0000313" key="1">
    <source>
        <dbReference type="EMBL" id="KQL55276.1"/>
    </source>
</evidence>
<sequence>MLNLDIEDKIDIQEWTQYDRELESLVKRLNEEFKNNPLFAISSINYKSYSQDIANSLSKQEFETVVN</sequence>
<dbReference type="PATRIC" id="fig|157838.3.peg.4075"/>
<name>A0A0Q3X0D0_9BACI</name>
<organism evidence="1 2">
    <name type="scientific">Heyndrickxia shackletonii</name>
    <dbReference type="NCBI Taxonomy" id="157838"/>
    <lineage>
        <taxon>Bacteria</taxon>
        <taxon>Bacillati</taxon>
        <taxon>Bacillota</taxon>
        <taxon>Bacilli</taxon>
        <taxon>Bacillales</taxon>
        <taxon>Bacillaceae</taxon>
        <taxon>Heyndrickxia</taxon>
    </lineage>
</organism>
<dbReference type="AlphaFoldDB" id="A0A0Q3X0D0"/>
<evidence type="ECO:0000313" key="2">
    <source>
        <dbReference type="Proteomes" id="UP000051888"/>
    </source>
</evidence>
<reference evidence="1 2" key="1">
    <citation type="submission" date="2015-09" db="EMBL/GenBank/DDBJ databases">
        <title>Genome sequencing project for genomic taxonomy and phylogenomics of Bacillus-like bacteria.</title>
        <authorList>
            <person name="Liu B."/>
            <person name="Wang J."/>
            <person name="Zhu Y."/>
            <person name="Liu G."/>
            <person name="Chen Q."/>
            <person name="Chen Z."/>
            <person name="Lan J."/>
            <person name="Che J."/>
            <person name="Ge C."/>
            <person name="Shi H."/>
            <person name="Pan Z."/>
            <person name="Liu X."/>
        </authorList>
    </citation>
    <scope>NUCLEOTIDE SEQUENCE [LARGE SCALE GENOMIC DNA]</scope>
    <source>
        <strain evidence="1 2">LMG 18435</strain>
    </source>
</reference>
<dbReference type="EMBL" id="LJJC01000004">
    <property type="protein sequence ID" value="KQL55276.1"/>
    <property type="molecule type" value="Genomic_DNA"/>
</dbReference>
<dbReference type="Proteomes" id="UP000051888">
    <property type="component" value="Unassembled WGS sequence"/>
</dbReference>
<accession>A0A0Q3X0D0</accession>
<gene>
    <name evidence="1" type="ORF">AN964_18345</name>
</gene>
<comment type="caution">
    <text evidence="1">The sequence shown here is derived from an EMBL/GenBank/DDBJ whole genome shotgun (WGS) entry which is preliminary data.</text>
</comment>